<organism evidence="1">
    <name type="scientific">Arcobacter sp. AZ-2023</name>
    <dbReference type="NCBI Taxonomy" id="3074453"/>
    <lineage>
        <taxon>Bacteria</taxon>
        <taxon>Pseudomonadati</taxon>
        <taxon>Campylobacterota</taxon>
        <taxon>Epsilonproteobacteria</taxon>
        <taxon>Campylobacterales</taxon>
        <taxon>Arcobacteraceae</taxon>
        <taxon>Arcobacter</taxon>
    </lineage>
</organism>
<proteinExistence type="predicted"/>
<accession>A0AA96DLQ7</accession>
<dbReference type="EMBL" id="CP134854">
    <property type="protein sequence ID" value="WNL30179.1"/>
    <property type="molecule type" value="Genomic_DNA"/>
</dbReference>
<sequence length="296" mass="34609">MDNFKNTIIQEWGERGFSVFRETIWSSSLQQIDLPRVRNFLAKNNINNVDVSLAIPQNNNTSIMRWAKHYERSGQCISSNRDVHIPANSNNLKLTFCYKSQEEELKYETQTIHTANILRLVFGVPIARELLIIRHFYNDNNTPIFHSDKDFASMFDTQSLNMFDNPAIEESEIIKIPEEATILLDKSFSQTYPPERFVLMWLAFEAVINSFPGKEKNGEKRKKFFKEILRSDIINNEVIRLFKIRNDIFKEGKVSESIIEKACWSLYATIQLTIMADCEQRRAFQVGYEKILSTEK</sequence>
<name>A0AA96DLQ7_9BACT</name>
<reference evidence="1" key="1">
    <citation type="submission" date="2023-09" db="EMBL/GenBank/DDBJ databases">
        <title>Arcobacter tbilisiensis sp. nov. isolated from chicken meat in Tbilisi, Georgia.</title>
        <authorList>
            <person name="Matthias R."/>
            <person name="Zautner A.E."/>
        </authorList>
    </citation>
    <scope>NUCLEOTIDE SEQUENCE</scope>
    <source>
        <strain evidence="1">LEO 52</strain>
    </source>
</reference>
<protein>
    <submittedName>
        <fullName evidence="1">Uncharacterized protein</fullName>
    </submittedName>
</protein>
<evidence type="ECO:0000313" key="1">
    <source>
        <dbReference type="EMBL" id="WNL30179.1"/>
    </source>
</evidence>
<dbReference type="AlphaFoldDB" id="A0AA96DLQ7"/>
<gene>
    <name evidence="1" type="ORF">RMQ68_01955</name>
</gene>